<keyword evidence="4" id="KW-1133">Transmembrane helix</keyword>
<sequence>MGLTGKRLSKRVLNTIKTILYNQNRVRRDIPQCLISLKNATILPCPVQPQKILRSFHLHLFADSQSRQSVNSSLTQWNLQGVTWTFYPFEQHRTKVDWIPYDHPGGICALIKLTLTTVLPNWVEKVISMDTDVILNHDIAELWSHFYRFNDKQVSYFYRCESVHLWFFLRFTVSLSPSFSSHFRATR</sequence>
<evidence type="ECO:0000313" key="8">
    <source>
        <dbReference type="EMBL" id="KAA0190629.1"/>
    </source>
</evidence>
<dbReference type="OrthoDB" id="411524at2759"/>
<accession>A0A8E0VFG0</accession>
<keyword evidence="2" id="KW-0812">Transmembrane</keyword>
<dbReference type="Pfam" id="PF01501">
    <property type="entry name" value="Glyco_transf_8"/>
    <property type="match status" value="1"/>
</dbReference>
<evidence type="ECO:0000256" key="4">
    <source>
        <dbReference type="ARBA" id="ARBA00022989"/>
    </source>
</evidence>
<evidence type="ECO:0008006" key="10">
    <source>
        <dbReference type="Google" id="ProtNLM"/>
    </source>
</evidence>
<dbReference type="GO" id="GO:0015020">
    <property type="term" value="F:glucuronosyltransferase activity"/>
    <property type="evidence" value="ECO:0007669"/>
    <property type="project" value="TreeGrafter"/>
</dbReference>
<dbReference type="Gene3D" id="3.90.550.10">
    <property type="entry name" value="Spore Coat Polysaccharide Biosynthesis Protein SpsA, Chain A"/>
    <property type="match status" value="1"/>
</dbReference>
<keyword evidence="5" id="KW-0333">Golgi apparatus</keyword>
<keyword evidence="9" id="KW-1185">Reference proteome</keyword>
<keyword evidence="7" id="KW-0325">Glycoprotein</keyword>
<dbReference type="InterPro" id="IPR002495">
    <property type="entry name" value="Glyco_trans_8"/>
</dbReference>
<evidence type="ECO:0000256" key="6">
    <source>
        <dbReference type="ARBA" id="ARBA00023136"/>
    </source>
</evidence>
<evidence type="ECO:0000256" key="1">
    <source>
        <dbReference type="ARBA" id="ARBA00004323"/>
    </source>
</evidence>
<dbReference type="GO" id="GO:0000139">
    <property type="term" value="C:Golgi membrane"/>
    <property type="evidence" value="ECO:0007669"/>
    <property type="project" value="UniProtKB-SubCell"/>
</dbReference>
<name>A0A8E0VFG0_9TREM</name>
<keyword evidence="3" id="KW-0735">Signal-anchor</keyword>
<dbReference type="InterPro" id="IPR029044">
    <property type="entry name" value="Nucleotide-diphossugar_trans"/>
</dbReference>
<protein>
    <recommendedName>
        <fullName evidence="10">Hexosyltransferase</fullName>
    </recommendedName>
</protein>
<gene>
    <name evidence="8" type="ORF">FBUS_00985</name>
</gene>
<proteinExistence type="predicted"/>
<evidence type="ECO:0000256" key="3">
    <source>
        <dbReference type="ARBA" id="ARBA00022968"/>
    </source>
</evidence>
<dbReference type="InterPro" id="IPR051292">
    <property type="entry name" value="Xyl/GlcA_transferase"/>
</dbReference>
<evidence type="ECO:0000256" key="5">
    <source>
        <dbReference type="ARBA" id="ARBA00023034"/>
    </source>
</evidence>
<evidence type="ECO:0000256" key="2">
    <source>
        <dbReference type="ARBA" id="ARBA00022692"/>
    </source>
</evidence>
<organism evidence="8 9">
    <name type="scientific">Fasciolopsis buskii</name>
    <dbReference type="NCBI Taxonomy" id="27845"/>
    <lineage>
        <taxon>Eukaryota</taxon>
        <taxon>Metazoa</taxon>
        <taxon>Spiralia</taxon>
        <taxon>Lophotrochozoa</taxon>
        <taxon>Platyhelminthes</taxon>
        <taxon>Trematoda</taxon>
        <taxon>Digenea</taxon>
        <taxon>Plagiorchiida</taxon>
        <taxon>Echinostomata</taxon>
        <taxon>Echinostomatoidea</taxon>
        <taxon>Fasciolidae</taxon>
        <taxon>Fasciolopsis</taxon>
    </lineage>
</organism>
<evidence type="ECO:0000313" key="9">
    <source>
        <dbReference type="Proteomes" id="UP000728185"/>
    </source>
</evidence>
<dbReference type="GO" id="GO:0035269">
    <property type="term" value="P:protein O-linked glycosylation via mannose"/>
    <property type="evidence" value="ECO:0007669"/>
    <property type="project" value="TreeGrafter"/>
</dbReference>
<reference evidence="8" key="1">
    <citation type="submission" date="2019-05" db="EMBL/GenBank/DDBJ databases">
        <title>Annotation for the trematode Fasciolopsis buski.</title>
        <authorList>
            <person name="Choi Y.-J."/>
        </authorList>
    </citation>
    <scope>NUCLEOTIDE SEQUENCE</scope>
    <source>
        <strain evidence="8">HT</strain>
        <tissue evidence="8">Whole worm</tissue>
    </source>
</reference>
<keyword evidence="6" id="KW-0472">Membrane</keyword>
<dbReference type="Proteomes" id="UP000728185">
    <property type="component" value="Unassembled WGS sequence"/>
</dbReference>
<evidence type="ECO:0000256" key="7">
    <source>
        <dbReference type="ARBA" id="ARBA00023180"/>
    </source>
</evidence>
<comment type="subcellular location">
    <subcellularLocation>
        <location evidence="1">Golgi apparatus membrane</location>
        <topology evidence="1">Single-pass type II membrane protein</topology>
    </subcellularLocation>
</comment>
<comment type="caution">
    <text evidence="8">The sequence shown here is derived from an EMBL/GenBank/DDBJ whole genome shotgun (WGS) entry which is preliminary data.</text>
</comment>
<dbReference type="PANTHER" id="PTHR12270:SF25">
    <property type="entry name" value="GLYCOSYLTRANSFERASE-LIKE PROTEIN LARGE"/>
    <property type="match status" value="1"/>
</dbReference>
<dbReference type="GO" id="GO:0042285">
    <property type="term" value="F:xylosyltransferase activity"/>
    <property type="evidence" value="ECO:0007669"/>
    <property type="project" value="TreeGrafter"/>
</dbReference>
<dbReference type="SUPFAM" id="SSF53448">
    <property type="entry name" value="Nucleotide-diphospho-sugar transferases"/>
    <property type="match status" value="1"/>
</dbReference>
<dbReference type="EMBL" id="LUCM01006870">
    <property type="protein sequence ID" value="KAA0190629.1"/>
    <property type="molecule type" value="Genomic_DNA"/>
</dbReference>
<dbReference type="PANTHER" id="PTHR12270">
    <property type="entry name" value="GLYCOSYLTRANSFERASE-RELATED"/>
    <property type="match status" value="1"/>
</dbReference>
<dbReference type="AlphaFoldDB" id="A0A8E0VFG0"/>